<dbReference type="Proteomes" id="UP001054821">
    <property type="component" value="Chromosome 4"/>
</dbReference>
<keyword evidence="4" id="KW-1185">Reference proteome</keyword>
<gene>
    <name evidence="3" type="ORF">L3X38_021105</name>
</gene>
<accession>A0AAD4VV05</accession>
<protein>
    <submittedName>
        <fullName evidence="3">Uncharacterized protein</fullName>
    </submittedName>
</protein>
<evidence type="ECO:0000313" key="4">
    <source>
        <dbReference type="Proteomes" id="UP001054821"/>
    </source>
</evidence>
<feature type="region of interest" description="Disordered" evidence="1">
    <location>
        <begin position="48"/>
        <end position="79"/>
    </location>
</feature>
<keyword evidence="2" id="KW-1133">Transmembrane helix</keyword>
<proteinExistence type="predicted"/>
<keyword evidence="2" id="KW-0472">Membrane</keyword>
<organism evidence="3 4">
    <name type="scientific">Prunus dulcis</name>
    <name type="common">Almond</name>
    <name type="synonym">Amygdalus dulcis</name>
    <dbReference type="NCBI Taxonomy" id="3755"/>
    <lineage>
        <taxon>Eukaryota</taxon>
        <taxon>Viridiplantae</taxon>
        <taxon>Streptophyta</taxon>
        <taxon>Embryophyta</taxon>
        <taxon>Tracheophyta</taxon>
        <taxon>Spermatophyta</taxon>
        <taxon>Magnoliopsida</taxon>
        <taxon>eudicotyledons</taxon>
        <taxon>Gunneridae</taxon>
        <taxon>Pentapetalae</taxon>
        <taxon>rosids</taxon>
        <taxon>fabids</taxon>
        <taxon>Rosales</taxon>
        <taxon>Rosaceae</taxon>
        <taxon>Amygdaloideae</taxon>
        <taxon>Amygdaleae</taxon>
        <taxon>Prunus</taxon>
    </lineage>
</organism>
<keyword evidence="2" id="KW-0812">Transmembrane</keyword>
<evidence type="ECO:0000256" key="1">
    <source>
        <dbReference type="SAM" id="MobiDB-lite"/>
    </source>
</evidence>
<evidence type="ECO:0000256" key="2">
    <source>
        <dbReference type="SAM" id="Phobius"/>
    </source>
</evidence>
<name>A0AAD4VV05_PRUDU</name>
<evidence type="ECO:0000313" key="3">
    <source>
        <dbReference type="EMBL" id="KAI5330979.1"/>
    </source>
</evidence>
<reference evidence="3 4" key="1">
    <citation type="journal article" date="2022" name="G3 (Bethesda)">
        <title>Whole-genome sequence and methylome profiling of the almond [Prunus dulcis (Mill.) D.A. Webb] cultivar 'Nonpareil'.</title>
        <authorList>
            <person name="D'Amico-Willman K.M."/>
            <person name="Ouma W.Z."/>
            <person name="Meulia T."/>
            <person name="Sideli G.M."/>
            <person name="Gradziel T.M."/>
            <person name="Fresnedo-Ramirez J."/>
        </authorList>
    </citation>
    <scope>NUCLEOTIDE SEQUENCE [LARGE SCALE GENOMIC DNA]</scope>
    <source>
        <strain evidence="3">Clone GOH B32 T37-40</strain>
    </source>
</reference>
<comment type="caution">
    <text evidence="3">The sequence shown here is derived from an EMBL/GenBank/DDBJ whole genome shotgun (WGS) entry which is preliminary data.</text>
</comment>
<feature type="transmembrane region" description="Helical" evidence="2">
    <location>
        <begin position="17"/>
        <end position="37"/>
    </location>
</feature>
<dbReference type="AlphaFoldDB" id="A0AAD4VV05"/>
<dbReference type="EMBL" id="JAJFAZ020000004">
    <property type="protein sequence ID" value="KAI5330979.1"/>
    <property type="molecule type" value="Genomic_DNA"/>
</dbReference>
<sequence>MADNHPSKPTTNSSPSLLFQFLSVGIGSSPCCTFLLLSLKVQTLRASPPQGLEPGQEAHSLGFGPPGQHLQPGQALGPTSLGKPKGRFCLGFSPRALMLVLMSR</sequence>